<reference evidence="1" key="1">
    <citation type="submission" date="2022-02" db="EMBL/GenBank/DDBJ databases">
        <authorList>
            <person name="Henning P.M."/>
            <person name="McCubbin A.G."/>
            <person name="Shore J.S."/>
        </authorList>
    </citation>
    <scope>NUCLEOTIDE SEQUENCE</scope>
    <source>
        <strain evidence="1">F60SS</strain>
        <tissue evidence="1">Leaves</tissue>
    </source>
</reference>
<accession>A0A9Q0F6G3</accession>
<dbReference type="PANTHER" id="PTHR31260">
    <property type="entry name" value="CYSTATIN/MONELLIN SUPERFAMILY PROTEIN"/>
    <property type="match status" value="1"/>
</dbReference>
<keyword evidence="2" id="KW-1185">Reference proteome</keyword>
<dbReference type="EMBL" id="JAKUCV010007020">
    <property type="protein sequence ID" value="KAJ4825035.1"/>
    <property type="molecule type" value="Genomic_DNA"/>
</dbReference>
<proteinExistence type="predicted"/>
<comment type="caution">
    <text evidence="1">The sequence shown here is derived from an EMBL/GenBank/DDBJ whole genome shotgun (WGS) entry which is preliminary data.</text>
</comment>
<evidence type="ECO:0000313" key="2">
    <source>
        <dbReference type="Proteomes" id="UP001141552"/>
    </source>
</evidence>
<dbReference type="Pfam" id="PF05633">
    <property type="entry name" value="ROH1-like"/>
    <property type="match status" value="1"/>
</dbReference>
<dbReference type="InterPro" id="IPR006462">
    <property type="entry name" value="MS5"/>
</dbReference>
<organism evidence="1 2">
    <name type="scientific">Turnera subulata</name>
    <dbReference type="NCBI Taxonomy" id="218843"/>
    <lineage>
        <taxon>Eukaryota</taxon>
        <taxon>Viridiplantae</taxon>
        <taxon>Streptophyta</taxon>
        <taxon>Embryophyta</taxon>
        <taxon>Tracheophyta</taxon>
        <taxon>Spermatophyta</taxon>
        <taxon>Magnoliopsida</taxon>
        <taxon>eudicotyledons</taxon>
        <taxon>Gunneridae</taxon>
        <taxon>Pentapetalae</taxon>
        <taxon>rosids</taxon>
        <taxon>fabids</taxon>
        <taxon>Malpighiales</taxon>
        <taxon>Passifloraceae</taxon>
        <taxon>Turnera</taxon>
    </lineage>
</organism>
<evidence type="ECO:0000313" key="1">
    <source>
        <dbReference type="EMBL" id="KAJ4825035.1"/>
    </source>
</evidence>
<sequence>MSPPPPPPGTVSEKQDSAAEISVPKIPDTGFDIKYRPLLPEGFRVIHPCPLANNGHRGNDGQGGGYRKAAVEAVMCYNKKEGSNLVFVYAVKVNFFNMGGLKLSACRYYITLKALDKSSMEMLTCQTVAVVSASKCCALPSDYSFKVEKCRIVPPKPYQDPRLTKKQRLPCDDPMDTVNNDDPWRTLDSDDEGDSRYVGCLHKSKDQTFDCCRFLWSERGTKGLLYEYEKRSRVPKPREIFLRSNIRPISLDHPYHHCRINMCARYAIEQQNAKDEANYVTLWEIIRTNFCDSSPTQIIYFIVFSAFVSPDVYGTRSGLCAGRARPYRTKVVFDNKTRAMDVQCFEEYPQFEEFDEFAVGFQFSREEGIVDDVAVQVEEPTEISRRMEKGLVPLQLQIREVFDRIVRRRTEVLDLLENAGKVSQ</sequence>
<dbReference type="AlphaFoldDB" id="A0A9Q0F6G3"/>
<protein>
    <submittedName>
        <fullName evidence="1">Uncharacterized protein</fullName>
    </submittedName>
</protein>
<name>A0A9Q0F6G3_9ROSI</name>
<gene>
    <name evidence="1" type="ORF">Tsubulata_019300</name>
</gene>
<reference evidence="1" key="2">
    <citation type="journal article" date="2023" name="Plants (Basel)">
        <title>Annotation of the Turnera subulata (Passifloraceae) Draft Genome Reveals the S-Locus Evolved after the Divergence of Turneroideae from Passifloroideae in a Stepwise Manner.</title>
        <authorList>
            <person name="Henning P.M."/>
            <person name="Roalson E.H."/>
            <person name="Mir W."/>
            <person name="McCubbin A.G."/>
            <person name="Shore J.S."/>
        </authorList>
    </citation>
    <scope>NUCLEOTIDE SEQUENCE</scope>
    <source>
        <strain evidence="1">F60SS</strain>
    </source>
</reference>
<dbReference type="InterPro" id="IPR008511">
    <property type="entry name" value="ROH1-like"/>
</dbReference>
<dbReference type="Proteomes" id="UP001141552">
    <property type="component" value="Unassembled WGS sequence"/>
</dbReference>
<dbReference type="PANTHER" id="PTHR31260:SF69">
    <property type="entry name" value="CYSTATIN_MONELLIN SUPERFAMILY PROTEIN"/>
    <property type="match status" value="1"/>
</dbReference>